<protein>
    <submittedName>
        <fullName evidence="3">Pentatricopeptide (PPR) repeat protein</fullName>
    </submittedName>
</protein>
<reference evidence="3 4" key="1">
    <citation type="submission" date="2019-07" db="EMBL/GenBank/DDBJ databases">
        <title>De Novo Assembly of kiwifruit Actinidia rufa.</title>
        <authorList>
            <person name="Sugita-Konishi S."/>
            <person name="Sato K."/>
            <person name="Mori E."/>
            <person name="Abe Y."/>
            <person name="Kisaki G."/>
            <person name="Hamano K."/>
            <person name="Suezawa K."/>
            <person name="Otani M."/>
            <person name="Fukuda T."/>
            <person name="Manabe T."/>
            <person name="Gomi K."/>
            <person name="Tabuchi M."/>
            <person name="Akimitsu K."/>
            <person name="Kataoka I."/>
        </authorList>
    </citation>
    <scope>NUCLEOTIDE SEQUENCE [LARGE SCALE GENOMIC DNA]</scope>
    <source>
        <strain evidence="4">cv. Fuchu</strain>
    </source>
</reference>
<dbReference type="Proteomes" id="UP000585474">
    <property type="component" value="Unassembled WGS sequence"/>
</dbReference>
<dbReference type="NCBIfam" id="TIGR00756">
    <property type="entry name" value="PPR"/>
    <property type="match status" value="1"/>
</dbReference>
<dbReference type="EMBL" id="BJWL01000004">
    <property type="protein sequence ID" value="GFY85296.1"/>
    <property type="molecule type" value="Genomic_DNA"/>
</dbReference>
<name>A0A7J0EGH7_9ERIC</name>
<organism evidence="3 4">
    <name type="scientific">Actinidia rufa</name>
    <dbReference type="NCBI Taxonomy" id="165716"/>
    <lineage>
        <taxon>Eukaryota</taxon>
        <taxon>Viridiplantae</taxon>
        <taxon>Streptophyta</taxon>
        <taxon>Embryophyta</taxon>
        <taxon>Tracheophyta</taxon>
        <taxon>Spermatophyta</taxon>
        <taxon>Magnoliopsida</taxon>
        <taxon>eudicotyledons</taxon>
        <taxon>Gunneridae</taxon>
        <taxon>Pentapetalae</taxon>
        <taxon>asterids</taxon>
        <taxon>Ericales</taxon>
        <taxon>Actinidiaceae</taxon>
        <taxon>Actinidia</taxon>
    </lineage>
</organism>
<dbReference type="InterPro" id="IPR002885">
    <property type="entry name" value="PPR_rpt"/>
</dbReference>
<dbReference type="Pfam" id="PF01535">
    <property type="entry name" value="PPR"/>
    <property type="match status" value="1"/>
</dbReference>
<comment type="caution">
    <text evidence="3">The sequence shown here is derived from an EMBL/GenBank/DDBJ whole genome shotgun (WGS) entry which is preliminary data.</text>
</comment>
<proteinExistence type="predicted"/>
<dbReference type="GO" id="GO:0009451">
    <property type="term" value="P:RNA modification"/>
    <property type="evidence" value="ECO:0007669"/>
    <property type="project" value="InterPro"/>
</dbReference>
<evidence type="ECO:0000256" key="2">
    <source>
        <dbReference type="PROSITE-ProRule" id="PRU00708"/>
    </source>
</evidence>
<sequence>MPKWESYGLQLFDVMQGRNIMSSNILIGGFIQNEDLESARKVFDQMPEQNVATWDAMVMGLRVLNIGRHVHGYVVKSGFEFNLVVGSSLAHMYMREQLGLYLFRCKSRSSESN</sequence>
<dbReference type="AlphaFoldDB" id="A0A7J0EGH7"/>
<gene>
    <name evidence="3" type="ORF">Acr_04g0000340</name>
</gene>
<evidence type="ECO:0000313" key="4">
    <source>
        <dbReference type="Proteomes" id="UP000585474"/>
    </source>
</evidence>
<feature type="repeat" description="PPR" evidence="2">
    <location>
        <begin position="19"/>
        <end position="53"/>
    </location>
</feature>
<dbReference type="InterPro" id="IPR046960">
    <property type="entry name" value="PPR_At4g14850-like_plant"/>
</dbReference>
<dbReference type="OrthoDB" id="1436350at2759"/>
<evidence type="ECO:0000256" key="1">
    <source>
        <dbReference type="ARBA" id="ARBA00022737"/>
    </source>
</evidence>
<dbReference type="Gene3D" id="1.25.40.10">
    <property type="entry name" value="Tetratricopeptide repeat domain"/>
    <property type="match status" value="1"/>
</dbReference>
<accession>A0A7J0EGH7</accession>
<dbReference type="PANTHER" id="PTHR47926">
    <property type="entry name" value="PENTATRICOPEPTIDE REPEAT-CONTAINING PROTEIN"/>
    <property type="match status" value="1"/>
</dbReference>
<dbReference type="GO" id="GO:0003723">
    <property type="term" value="F:RNA binding"/>
    <property type="evidence" value="ECO:0007669"/>
    <property type="project" value="InterPro"/>
</dbReference>
<dbReference type="PROSITE" id="PS51375">
    <property type="entry name" value="PPR"/>
    <property type="match status" value="1"/>
</dbReference>
<keyword evidence="1" id="KW-0677">Repeat</keyword>
<keyword evidence="4" id="KW-1185">Reference proteome</keyword>
<evidence type="ECO:0000313" key="3">
    <source>
        <dbReference type="EMBL" id="GFY85296.1"/>
    </source>
</evidence>
<dbReference type="InterPro" id="IPR011990">
    <property type="entry name" value="TPR-like_helical_dom_sf"/>
</dbReference>